<gene>
    <name evidence="7" type="ORF">H9841_03910</name>
</gene>
<keyword evidence="2" id="KW-0067">ATP-binding</keyword>
<dbReference type="CDD" id="cd00009">
    <property type="entry name" value="AAA"/>
    <property type="match status" value="1"/>
</dbReference>
<dbReference type="Pfam" id="PF00158">
    <property type="entry name" value="Sigma54_activat"/>
    <property type="match status" value="1"/>
</dbReference>
<dbReference type="GO" id="GO:0006355">
    <property type="term" value="P:regulation of DNA-templated transcription"/>
    <property type="evidence" value="ECO:0007669"/>
    <property type="project" value="InterPro"/>
</dbReference>
<feature type="domain" description="Sigma-54 factor interaction" evidence="6">
    <location>
        <begin position="319"/>
        <end position="545"/>
    </location>
</feature>
<dbReference type="SMART" id="SM00382">
    <property type="entry name" value="AAA"/>
    <property type="match status" value="1"/>
</dbReference>
<sequence length="641" mass="71441">MKIGIIATYHDMVITAEKLKKRTGVEFLISEATYDAGVQEASRMQEEGADVIISRGATLHYIEEQCSIPTVSCAYGAMDLIYALQTAKQCGNHIGVITYAPVPVEKEVIEDLFQTEITFLDGYDNPQRNLRCVMGMKERGIDVVVGGGMTVQVAQIHGLKSVLIATRPETLENAVDEAIHMVNIIQRDRMELEQISQIIRYASDAILLTELSGNILMANTGAKELLASLSGGQDIHSLEELPELGALLKRVRTGKSYQAELYTVGEEMLLCSQQPIWISGHLTGMALFLQHISRIQKLEQNIRTHLYKKPGLRYTLESCVGESEGIRKCRKMVRAYANFDSTVLIIGESGTGKEIMAQSLHNLSPRRSQPFVAVNCNAIESTLLDSELFGYAEGAFTGAKRHGKAGLFELAHKGTIFLDEIGSVSKNLQAKLLRVLQEKEVWRVGSDSPIPVDVRVLAATNSDLCPKVQRGEFRLDLFYRLCVLDLRLPPLRERSDDIPLLLQHFCRLYGLDPAAIPHDILREMMVYEWPGNVRELQNFVERLSLLYPQLSAEDVWNSCLTTGQRIFNPPSLAPRSDELLVHKGTLQEMTDQLLLKMYEECGGNKSVLADTLGVSRVTVWNKLGRLLHEDKGDSTQSNPSS</sequence>
<dbReference type="SUPFAM" id="SSF159800">
    <property type="entry name" value="PrpR receptor domain-like"/>
    <property type="match status" value="1"/>
</dbReference>
<dbReference type="InterPro" id="IPR002078">
    <property type="entry name" value="Sigma_54_int"/>
</dbReference>
<dbReference type="PROSITE" id="PS50045">
    <property type="entry name" value="SIGMA54_INTERACT_4"/>
    <property type="match status" value="1"/>
</dbReference>
<dbReference type="InterPro" id="IPR025944">
    <property type="entry name" value="Sigma_54_int_dom_CS"/>
</dbReference>
<dbReference type="Pfam" id="PF06506">
    <property type="entry name" value="PrpR_N"/>
    <property type="match status" value="1"/>
</dbReference>
<evidence type="ECO:0000256" key="4">
    <source>
        <dbReference type="ARBA" id="ARBA00023125"/>
    </source>
</evidence>
<dbReference type="EMBL" id="DXDX01000073">
    <property type="protein sequence ID" value="HIY21033.1"/>
    <property type="molecule type" value="Genomic_DNA"/>
</dbReference>
<dbReference type="GO" id="GO:0000156">
    <property type="term" value="F:phosphorelay response regulator activity"/>
    <property type="evidence" value="ECO:0007669"/>
    <property type="project" value="InterPro"/>
</dbReference>
<organism evidence="7 8">
    <name type="scientific">Candidatus Flavonifractor merdigallinarum</name>
    <dbReference type="NCBI Taxonomy" id="2838589"/>
    <lineage>
        <taxon>Bacteria</taxon>
        <taxon>Bacillati</taxon>
        <taxon>Bacillota</taxon>
        <taxon>Clostridia</taxon>
        <taxon>Eubacteriales</taxon>
        <taxon>Oscillospiraceae</taxon>
        <taxon>Flavonifractor</taxon>
    </lineage>
</organism>
<keyword evidence="1" id="KW-0547">Nucleotide-binding</keyword>
<dbReference type="InterPro" id="IPR010524">
    <property type="entry name" value="Sig_transdc_resp-reg_PrpR_N"/>
</dbReference>
<dbReference type="Gene3D" id="3.30.450.20">
    <property type="entry name" value="PAS domain"/>
    <property type="match status" value="1"/>
</dbReference>
<name>A0A9D2BYQ6_9FIRM</name>
<dbReference type="InterPro" id="IPR003593">
    <property type="entry name" value="AAA+_ATPase"/>
</dbReference>
<dbReference type="PROSITE" id="PS00675">
    <property type="entry name" value="SIGMA54_INTERACT_1"/>
    <property type="match status" value="1"/>
</dbReference>
<dbReference type="PANTHER" id="PTHR32071:SF57">
    <property type="entry name" value="C4-DICARBOXYLATE TRANSPORT TRANSCRIPTIONAL REGULATORY PROTEIN DCTD"/>
    <property type="match status" value="1"/>
</dbReference>
<dbReference type="PROSITE" id="PS00688">
    <property type="entry name" value="SIGMA54_INTERACT_3"/>
    <property type="match status" value="1"/>
</dbReference>
<dbReference type="GO" id="GO:0043565">
    <property type="term" value="F:sequence-specific DNA binding"/>
    <property type="evidence" value="ECO:0007669"/>
    <property type="project" value="InterPro"/>
</dbReference>
<reference evidence="7" key="1">
    <citation type="journal article" date="2021" name="PeerJ">
        <title>Extensive microbial diversity within the chicken gut microbiome revealed by metagenomics and culture.</title>
        <authorList>
            <person name="Gilroy R."/>
            <person name="Ravi A."/>
            <person name="Getino M."/>
            <person name="Pursley I."/>
            <person name="Horton D.L."/>
            <person name="Alikhan N.F."/>
            <person name="Baker D."/>
            <person name="Gharbi K."/>
            <person name="Hall N."/>
            <person name="Watson M."/>
            <person name="Adriaenssens E.M."/>
            <person name="Foster-Nyarko E."/>
            <person name="Jarju S."/>
            <person name="Secka A."/>
            <person name="Antonio M."/>
            <person name="Oren A."/>
            <person name="Chaudhuri R.R."/>
            <person name="La Ragione R."/>
            <person name="Hildebrand F."/>
            <person name="Pallen M.J."/>
        </authorList>
    </citation>
    <scope>NUCLEOTIDE SEQUENCE</scope>
    <source>
        <strain evidence="7">ChiBcec16_6824</strain>
    </source>
</reference>
<dbReference type="AlphaFoldDB" id="A0A9D2BYQ6"/>
<dbReference type="InterPro" id="IPR025662">
    <property type="entry name" value="Sigma_54_int_dom_ATP-bd_1"/>
</dbReference>
<dbReference type="GO" id="GO:0005524">
    <property type="term" value="F:ATP binding"/>
    <property type="evidence" value="ECO:0007669"/>
    <property type="project" value="UniProtKB-KW"/>
</dbReference>
<evidence type="ECO:0000313" key="7">
    <source>
        <dbReference type="EMBL" id="HIY21033.1"/>
    </source>
</evidence>
<dbReference type="Gene3D" id="3.40.50.300">
    <property type="entry name" value="P-loop containing nucleotide triphosphate hydrolases"/>
    <property type="match status" value="1"/>
</dbReference>
<evidence type="ECO:0000259" key="6">
    <source>
        <dbReference type="PROSITE" id="PS50045"/>
    </source>
</evidence>
<dbReference type="Pfam" id="PF02954">
    <property type="entry name" value="HTH_8"/>
    <property type="match status" value="1"/>
</dbReference>
<dbReference type="Gene3D" id="1.10.8.60">
    <property type="match status" value="1"/>
</dbReference>
<dbReference type="PROSITE" id="PS00676">
    <property type="entry name" value="SIGMA54_INTERACT_2"/>
    <property type="match status" value="1"/>
</dbReference>
<keyword evidence="4" id="KW-0238">DNA-binding</keyword>
<dbReference type="InterPro" id="IPR009057">
    <property type="entry name" value="Homeodomain-like_sf"/>
</dbReference>
<dbReference type="Gene3D" id="3.40.50.2300">
    <property type="match status" value="1"/>
</dbReference>
<dbReference type="Proteomes" id="UP000823868">
    <property type="component" value="Unassembled WGS sequence"/>
</dbReference>
<dbReference type="PANTHER" id="PTHR32071">
    <property type="entry name" value="TRANSCRIPTIONAL REGULATORY PROTEIN"/>
    <property type="match status" value="1"/>
</dbReference>
<evidence type="ECO:0000313" key="8">
    <source>
        <dbReference type="Proteomes" id="UP000823868"/>
    </source>
</evidence>
<comment type="caution">
    <text evidence="7">The sequence shown here is derived from an EMBL/GenBank/DDBJ whole genome shotgun (WGS) entry which is preliminary data.</text>
</comment>
<evidence type="ECO:0000256" key="2">
    <source>
        <dbReference type="ARBA" id="ARBA00022840"/>
    </source>
</evidence>
<evidence type="ECO:0000256" key="5">
    <source>
        <dbReference type="ARBA" id="ARBA00023163"/>
    </source>
</evidence>
<dbReference type="SUPFAM" id="SSF52540">
    <property type="entry name" value="P-loop containing nucleoside triphosphate hydrolases"/>
    <property type="match status" value="1"/>
</dbReference>
<proteinExistence type="predicted"/>
<keyword evidence="3" id="KW-0805">Transcription regulation</keyword>
<evidence type="ECO:0000256" key="3">
    <source>
        <dbReference type="ARBA" id="ARBA00023015"/>
    </source>
</evidence>
<reference evidence="7" key="2">
    <citation type="submission" date="2021-04" db="EMBL/GenBank/DDBJ databases">
        <authorList>
            <person name="Gilroy R."/>
        </authorList>
    </citation>
    <scope>NUCLEOTIDE SEQUENCE</scope>
    <source>
        <strain evidence="7">ChiBcec16_6824</strain>
    </source>
</reference>
<dbReference type="Pfam" id="PF25601">
    <property type="entry name" value="AAA_lid_14"/>
    <property type="match status" value="1"/>
</dbReference>
<dbReference type="Gene3D" id="1.10.10.60">
    <property type="entry name" value="Homeodomain-like"/>
    <property type="match status" value="1"/>
</dbReference>
<dbReference type="SUPFAM" id="SSF46689">
    <property type="entry name" value="Homeodomain-like"/>
    <property type="match status" value="1"/>
</dbReference>
<dbReference type="FunFam" id="3.40.50.300:FF:000006">
    <property type="entry name" value="DNA-binding transcriptional regulator NtrC"/>
    <property type="match status" value="1"/>
</dbReference>
<keyword evidence="5" id="KW-0804">Transcription</keyword>
<dbReference type="InterPro" id="IPR027417">
    <property type="entry name" value="P-loop_NTPase"/>
</dbReference>
<dbReference type="InterPro" id="IPR058031">
    <property type="entry name" value="AAA_lid_NorR"/>
</dbReference>
<dbReference type="InterPro" id="IPR025943">
    <property type="entry name" value="Sigma_54_int_dom_ATP-bd_2"/>
</dbReference>
<accession>A0A9D2BYQ6</accession>
<dbReference type="InterPro" id="IPR002197">
    <property type="entry name" value="HTH_Fis"/>
</dbReference>
<dbReference type="Gene3D" id="3.40.50.10660">
    <property type="entry name" value="PrpR receptor domain-like"/>
    <property type="match status" value="1"/>
</dbReference>
<evidence type="ECO:0000256" key="1">
    <source>
        <dbReference type="ARBA" id="ARBA00022741"/>
    </source>
</evidence>
<protein>
    <submittedName>
        <fullName evidence="7">Sigma 54-interacting transcriptional regulator</fullName>
    </submittedName>
</protein>